<reference evidence="2 3" key="1">
    <citation type="submission" date="2007-01" db="EMBL/GenBank/DDBJ databases">
        <title>Annotation of the draft genome assembly of Thermosinus carboxydivorans Nor1.</title>
        <authorList>
            <consortium name="US DOE Joint Genome Institute (JGI-ORNL)"/>
            <person name="Larimer F."/>
            <person name="Land M."/>
            <person name="Hauser L."/>
        </authorList>
    </citation>
    <scope>NUCLEOTIDE SEQUENCE [LARGE SCALE GENOMIC DNA]</scope>
    <source>
        <strain evidence="2 3">Nor1</strain>
    </source>
</reference>
<keyword evidence="3" id="KW-1185">Reference proteome</keyword>
<proteinExistence type="predicted"/>
<evidence type="ECO:0000313" key="3">
    <source>
        <dbReference type="Proteomes" id="UP000005139"/>
    </source>
</evidence>
<feature type="transmembrane region" description="Helical" evidence="1">
    <location>
        <begin position="12"/>
        <end position="34"/>
    </location>
</feature>
<name>A1HU81_9FIRM</name>
<keyword evidence="1" id="KW-0812">Transmembrane</keyword>
<reference evidence="2 3" key="2">
    <citation type="submission" date="2007-01" db="EMBL/GenBank/DDBJ databases">
        <title>Sequencing of the draft genome and assembly of Thermosinus carboxydivorans Nor1.</title>
        <authorList>
            <consortium name="US DOE Joint Genome Institute (JGI-PGF)"/>
            <person name="Copeland A."/>
            <person name="Lucas S."/>
            <person name="Lapidus A."/>
            <person name="Barry K."/>
            <person name="Glavina del Rio T."/>
            <person name="Dalin E."/>
            <person name="Tice H."/>
            <person name="Bruce D."/>
            <person name="Pitluck S."/>
            <person name="Richardson P."/>
        </authorList>
    </citation>
    <scope>NUCLEOTIDE SEQUENCE [LARGE SCALE GENOMIC DNA]</scope>
    <source>
        <strain evidence="2 3">Nor1</strain>
    </source>
</reference>
<comment type="caution">
    <text evidence="2">The sequence shown here is derived from an EMBL/GenBank/DDBJ whole genome shotgun (WGS) entry which is preliminary data.</text>
</comment>
<sequence length="435" mass="48607">MNYRKRADRVLLAVFVLMVVTMGLNCYYPGILWLELAQAAAQAAFVGGLADWFAVTALFRRPLGIPWHTALIPRSRDRIIRGLALAVEQELVSLDAITRRLKGVRLAPLLIAWVDTDQGRTFLRGLVARCLRAGLDNVSPATMACYLERLIRNYLATRPLAPELQKIARWALASGHARAVADIILGEIIRGVQKPAIRRAILAFLEKYTRQAASSPWQRTILWLAEQTDTVNLAELAAVLQQDLVETLTKVRQGAHPLRQWLRERAEAWVEALGTDPVLAAKVEAWKEEALARLNLREPLLKIATTALQAVRAGLDSGVYHSPLLAATLSQADGYLRRFKQDPHLQAWVEGYLQEALGHIVRSEHSFIGAVVEKALSRFDAEGLNRFVEEKVGEDLAWIRINGSIVGAVVGLLLQLFVRFIYEPYAVPVIRAWFS</sequence>
<dbReference type="AlphaFoldDB" id="A1HU81"/>
<dbReference type="RefSeq" id="WP_007290584.1">
    <property type="nucleotide sequence ID" value="NZ_AAWL01000034.1"/>
</dbReference>
<dbReference type="EMBL" id="AAWL01000034">
    <property type="protein sequence ID" value="EAX46423.1"/>
    <property type="molecule type" value="Genomic_DNA"/>
</dbReference>
<evidence type="ECO:0000256" key="1">
    <source>
        <dbReference type="SAM" id="Phobius"/>
    </source>
</evidence>
<keyword evidence="1" id="KW-1133">Transmembrane helix</keyword>
<evidence type="ECO:0008006" key="4">
    <source>
        <dbReference type="Google" id="ProtNLM"/>
    </source>
</evidence>
<keyword evidence="1" id="KW-0472">Membrane</keyword>
<dbReference type="PANTHER" id="PTHR38442:SF1">
    <property type="entry name" value="INNER MEMBRANE PROTEIN"/>
    <property type="match status" value="1"/>
</dbReference>
<dbReference type="PANTHER" id="PTHR38442">
    <property type="entry name" value="INNER MEMBRANE PROTEIN-RELATED"/>
    <property type="match status" value="1"/>
</dbReference>
<gene>
    <name evidence="2" type="ORF">TcarDRAFT_0170</name>
</gene>
<evidence type="ECO:0000313" key="2">
    <source>
        <dbReference type="EMBL" id="EAX46423.1"/>
    </source>
</evidence>
<dbReference type="Pfam" id="PF04286">
    <property type="entry name" value="DUF445"/>
    <property type="match status" value="1"/>
</dbReference>
<dbReference type="GO" id="GO:0005886">
    <property type="term" value="C:plasma membrane"/>
    <property type="evidence" value="ECO:0007669"/>
    <property type="project" value="TreeGrafter"/>
</dbReference>
<dbReference type="OrthoDB" id="9769590at2"/>
<protein>
    <recommendedName>
        <fullName evidence="4">DUF445 domain-containing protein</fullName>
    </recommendedName>
</protein>
<dbReference type="Proteomes" id="UP000005139">
    <property type="component" value="Unassembled WGS sequence"/>
</dbReference>
<organism evidence="2 3">
    <name type="scientific">Thermosinus carboxydivorans Nor1</name>
    <dbReference type="NCBI Taxonomy" id="401526"/>
    <lineage>
        <taxon>Bacteria</taxon>
        <taxon>Bacillati</taxon>
        <taxon>Bacillota</taxon>
        <taxon>Negativicutes</taxon>
        <taxon>Selenomonadales</taxon>
        <taxon>Sporomusaceae</taxon>
        <taxon>Thermosinus</taxon>
    </lineage>
</organism>
<accession>A1HU81</accession>
<dbReference type="eggNOG" id="COG2733">
    <property type="taxonomic scope" value="Bacteria"/>
</dbReference>
<dbReference type="InterPro" id="IPR007383">
    <property type="entry name" value="DUF445"/>
</dbReference>